<evidence type="ECO:0000313" key="1">
    <source>
        <dbReference type="EMBL" id="VYT45626.1"/>
    </source>
</evidence>
<gene>
    <name evidence="1" type="ORF">BOLFYP28_03567</name>
</gene>
<reference evidence="1" key="1">
    <citation type="submission" date="2019-11" db="EMBL/GenBank/DDBJ databases">
        <authorList>
            <person name="Feng L."/>
        </authorList>
    </citation>
    <scope>NUCLEOTIDE SEQUENCE</scope>
    <source>
        <strain evidence="1">BovatusLFYP28</strain>
    </source>
</reference>
<dbReference type="AlphaFoldDB" id="A0A6N2WV88"/>
<accession>A0A6N2WV88</accession>
<sequence>MMKLSILLTATIKPSVVGGNFTVQERYEMYRSTLTFYSKVVGKRYNFVFVENSNVDLTSLKKEFEDKLNIEFLQFTSNAVLSDSIFSVDKFDNTKGKGYNEYLMIKKAILQSKYLNEASHFLKITGRYAMVNILTMIREIEYRCNQNIVFMGDIKDTCIWELLHIQRMSHWGDSRFFVAQIAFYKNKMLDCYQEMNDYESDKWAEHYLLNFSRQYRGDSRCIFRFRHQVQFNGVSGTVTSERLCQGIRTQASFSNRMKNEIRHILRVLFPNIWF</sequence>
<dbReference type="RefSeq" id="WP_229086158.1">
    <property type="nucleotide sequence ID" value="NZ_CACRTD010000055.1"/>
</dbReference>
<proteinExistence type="predicted"/>
<name>A0A6N2WV88_BACOV</name>
<protein>
    <submittedName>
        <fullName evidence="1">Uncharacterized protein</fullName>
    </submittedName>
</protein>
<dbReference type="EMBL" id="CACRTD010000055">
    <property type="protein sequence ID" value="VYT45626.1"/>
    <property type="molecule type" value="Genomic_DNA"/>
</dbReference>
<organism evidence="1">
    <name type="scientific">Bacteroides ovatus</name>
    <dbReference type="NCBI Taxonomy" id="28116"/>
    <lineage>
        <taxon>Bacteria</taxon>
        <taxon>Pseudomonadati</taxon>
        <taxon>Bacteroidota</taxon>
        <taxon>Bacteroidia</taxon>
        <taxon>Bacteroidales</taxon>
        <taxon>Bacteroidaceae</taxon>
        <taxon>Bacteroides</taxon>
    </lineage>
</organism>